<dbReference type="PIRSF" id="PIRSF012702">
    <property type="entry name" value="UCP012702"/>
    <property type="match status" value="1"/>
</dbReference>
<proteinExistence type="predicted"/>
<gene>
    <name evidence="3" type="ordered locus">Snas_1717</name>
</gene>
<evidence type="ECO:0000313" key="4">
    <source>
        <dbReference type="Proteomes" id="UP000000844"/>
    </source>
</evidence>
<feature type="domain" description="Microcystin LR degradation protein MlrC N-terminal" evidence="2">
    <location>
        <begin position="7"/>
        <end position="285"/>
    </location>
</feature>
<dbReference type="KEGG" id="sna:Snas_1717"/>
<dbReference type="Pfam" id="PF07364">
    <property type="entry name" value="DUF1485"/>
    <property type="match status" value="1"/>
</dbReference>
<dbReference type="HOGENOM" id="CLU_028172_2_0_11"/>
<organism evidence="3 4">
    <name type="scientific">Stackebrandtia nassauensis (strain DSM 44728 / CIP 108903 / NRRL B-16338 / NBRC 102104 / LLR-40K-21)</name>
    <dbReference type="NCBI Taxonomy" id="446470"/>
    <lineage>
        <taxon>Bacteria</taxon>
        <taxon>Bacillati</taxon>
        <taxon>Actinomycetota</taxon>
        <taxon>Actinomycetes</taxon>
        <taxon>Glycomycetales</taxon>
        <taxon>Glycomycetaceae</taxon>
        <taxon>Stackebrandtia</taxon>
    </lineage>
</organism>
<dbReference type="OrthoDB" id="9815420at2"/>
<reference evidence="3 4" key="1">
    <citation type="journal article" date="2009" name="Stand. Genomic Sci.">
        <title>Complete genome sequence of Stackebrandtia nassauensis type strain (LLR-40K-21).</title>
        <authorList>
            <person name="Munk C."/>
            <person name="Lapidus A."/>
            <person name="Copeland A."/>
            <person name="Jando M."/>
            <person name="Mayilraj S."/>
            <person name="Glavina Del Rio T."/>
            <person name="Nolan M."/>
            <person name="Chen F."/>
            <person name="Lucas S."/>
            <person name="Tice H."/>
            <person name="Cheng J.F."/>
            <person name="Han C."/>
            <person name="Detter J.C."/>
            <person name="Bruce D."/>
            <person name="Goodwin L."/>
            <person name="Chain P."/>
            <person name="Pitluck S."/>
            <person name="Goker M."/>
            <person name="Ovchinikova G."/>
            <person name="Pati A."/>
            <person name="Ivanova N."/>
            <person name="Mavromatis K."/>
            <person name="Chen A."/>
            <person name="Palaniappan K."/>
            <person name="Land M."/>
            <person name="Hauser L."/>
            <person name="Chang Y.J."/>
            <person name="Jeffries C.D."/>
            <person name="Bristow J."/>
            <person name="Eisen J.A."/>
            <person name="Markowitz V."/>
            <person name="Hugenholtz P."/>
            <person name="Kyrpides N.C."/>
            <person name="Klenk H.P."/>
        </authorList>
    </citation>
    <scope>NUCLEOTIDE SEQUENCE [LARGE SCALE GENOMIC DNA]</scope>
    <source>
        <strain evidence="4">DSM 44728 / CIP 108903 / NRRL B-16338 / NBRC 102104 / LLR-40K-21</strain>
    </source>
</reference>
<sequence>MGERKWRIAVGGIHIESSTFSPNLAGPSDFAVTRGDDLLNRYDSLPESARWLPLVHARAMPGGAVEAAFYDDIATEFLDRLRRAHEAEPLDGVYLDIHGAMSVDGRRDAEGRLAAEVRRVVGPDVLVSASMDPHGNVSRALVDNVDLLTSHRMSPHEDWKLTMARAQSKLVECLDAGVRPRRAWVTVPVLLPGEKACTRDDPAKRLYGMLPAIEACDGVVDAAIWIGYAWADEPRCQAAVVVSGTDTDLIQAKAAELARAWWDARAEFDFSTRATDADTAIAEALASPKRPFFVSDSGDNPTAGGSDDVPYFLGRLLATPELATGEASAIWVSVVAPDAVVACAEAGIDGEVECAVGGALGWGDTLSLKGRVVNLVDDADGGTIAVVVSGGVSAVLTSRRKAFHYIEDFTALGLDPAKVDLTVVKIGYLVPDLFDAAAGWVLALSPGGVDQHIVRLGHRHVDRPMYPLDPDMSDPDLTPVLI</sequence>
<evidence type="ECO:0000259" key="2">
    <source>
        <dbReference type="Pfam" id="PF07364"/>
    </source>
</evidence>
<accession>D3PXF3</accession>
<dbReference type="InterPro" id="IPR010799">
    <property type="entry name" value="MlrC_C"/>
</dbReference>
<dbReference type="STRING" id="446470.Snas_1717"/>
<protein>
    <submittedName>
        <fullName evidence="3">Microcystin LR degradation protein MlrC-like protein</fullName>
    </submittedName>
</protein>
<dbReference type="EMBL" id="CP001778">
    <property type="protein sequence ID" value="ADD41416.1"/>
    <property type="molecule type" value="Genomic_DNA"/>
</dbReference>
<dbReference type="Pfam" id="PF07171">
    <property type="entry name" value="MlrC_C"/>
    <property type="match status" value="1"/>
</dbReference>
<feature type="domain" description="Microcystin LR degradation protein MlrC C-terminal" evidence="1">
    <location>
        <begin position="294"/>
        <end position="460"/>
    </location>
</feature>
<dbReference type="AlphaFoldDB" id="D3PXF3"/>
<name>D3PXF3_STANL</name>
<dbReference type="RefSeq" id="WP_013016987.1">
    <property type="nucleotide sequence ID" value="NC_013947.1"/>
</dbReference>
<dbReference type="InterPro" id="IPR015995">
    <property type="entry name" value="MlrC_N"/>
</dbReference>
<dbReference type="InterPro" id="IPR009197">
    <property type="entry name" value="MlrC"/>
</dbReference>
<keyword evidence="4" id="KW-1185">Reference proteome</keyword>
<evidence type="ECO:0000313" key="3">
    <source>
        <dbReference type="EMBL" id="ADD41416.1"/>
    </source>
</evidence>
<dbReference type="eggNOG" id="COG5476">
    <property type="taxonomic scope" value="Bacteria"/>
</dbReference>
<evidence type="ECO:0000259" key="1">
    <source>
        <dbReference type="Pfam" id="PF07171"/>
    </source>
</evidence>
<dbReference type="Proteomes" id="UP000000844">
    <property type="component" value="Chromosome"/>
</dbReference>